<dbReference type="CDD" id="cd14341">
    <property type="entry name" value="UBA_MELK"/>
    <property type="match status" value="1"/>
</dbReference>
<dbReference type="FunFam" id="1.10.510.10:FF:000271">
    <property type="entry name" value="Non-specific serine/threonine protein kinase"/>
    <property type="match status" value="1"/>
</dbReference>
<comment type="catalytic activity">
    <reaction evidence="8">
        <text>L-threonyl-[protein] + ATP = O-phospho-L-threonyl-[protein] + ADP + H(+)</text>
        <dbReference type="Rhea" id="RHEA:46608"/>
        <dbReference type="Rhea" id="RHEA-COMP:11060"/>
        <dbReference type="Rhea" id="RHEA-COMP:11605"/>
        <dbReference type="ChEBI" id="CHEBI:15378"/>
        <dbReference type="ChEBI" id="CHEBI:30013"/>
        <dbReference type="ChEBI" id="CHEBI:30616"/>
        <dbReference type="ChEBI" id="CHEBI:61977"/>
        <dbReference type="ChEBI" id="CHEBI:456216"/>
        <dbReference type="EC" id="2.7.11.1"/>
    </reaction>
</comment>
<dbReference type="KEGG" id="goe:100903462"/>
<dbReference type="AlphaFoldDB" id="A0AAJ6QTT4"/>
<dbReference type="InterPro" id="IPR008271">
    <property type="entry name" value="Ser/Thr_kinase_AS"/>
</dbReference>
<evidence type="ECO:0000256" key="4">
    <source>
        <dbReference type="ARBA" id="ARBA00022679"/>
    </source>
</evidence>
<evidence type="ECO:0000256" key="10">
    <source>
        <dbReference type="PROSITE-ProRule" id="PRU10141"/>
    </source>
</evidence>
<accession>A0AAJ6QTT4</accession>
<keyword evidence="5 10" id="KW-0547">Nucleotide-binding</keyword>
<evidence type="ECO:0000259" key="11">
    <source>
        <dbReference type="PROSITE" id="PS50011"/>
    </source>
</evidence>
<evidence type="ECO:0000259" key="12">
    <source>
        <dbReference type="PROSITE" id="PS50032"/>
    </source>
</evidence>
<proteinExistence type="inferred from homology"/>
<dbReference type="GO" id="GO:0005737">
    <property type="term" value="C:cytoplasm"/>
    <property type="evidence" value="ECO:0007669"/>
    <property type="project" value="TreeGrafter"/>
</dbReference>
<dbReference type="PANTHER" id="PTHR24346:SF30">
    <property type="entry name" value="MATERNAL EMBRYONIC LEUCINE ZIPPER KINASE"/>
    <property type="match status" value="1"/>
</dbReference>
<feature type="domain" description="KA1" evidence="12">
    <location>
        <begin position="543"/>
        <end position="592"/>
    </location>
</feature>
<comment type="similarity">
    <text evidence="1">Belongs to the protein kinase superfamily. CAMK Ser/Thr protein kinase family. SNF1 subfamily.</text>
</comment>
<dbReference type="Pfam" id="PF00069">
    <property type="entry name" value="Pkinase"/>
    <property type="match status" value="1"/>
</dbReference>
<dbReference type="Gene3D" id="1.10.510.10">
    <property type="entry name" value="Transferase(Phosphotransferase) domain 1"/>
    <property type="match status" value="1"/>
</dbReference>
<name>A0AAJ6QTT4_9ACAR</name>
<dbReference type="PROSITE" id="PS00108">
    <property type="entry name" value="PROTEIN_KINASE_ST"/>
    <property type="match status" value="1"/>
</dbReference>
<keyword evidence="6 14" id="KW-0418">Kinase</keyword>
<keyword evidence="7 10" id="KW-0067">ATP-binding</keyword>
<dbReference type="PROSITE" id="PS00107">
    <property type="entry name" value="PROTEIN_KINASE_ATP"/>
    <property type="match status" value="1"/>
</dbReference>
<dbReference type="PANTHER" id="PTHR24346">
    <property type="entry name" value="MAP/MICROTUBULE AFFINITY-REGULATING KINASE"/>
    <property type="match status" value="1"/>
</dbReference>
<dbReference type="FunFam" id="3.30.200.20:FF:000003">
    <property type="entry name" value="Non-specific serine/threonine protein kinase"/>
    <property type="match status" value="1"/>
</dbReference>
<dbReference type="RefSeq" id="XP_003743648.2">
    <property type="nucleotide sequence ID" value="XM_003743600.3"/>
</dbReference>
<evidence type="ECO:0000256" key="6">
    <source>
        <dbReference type="ARBA" id="ARBA00022777"/>
    </source>
</evidence>
<dbReference type="GO" id="GO:0035556">
    <property type="term" value="P:intracellular signal transduction"/>
    <property type="evidence" value="ECO:0007669"/>
    <property type="project" value="TreeGrafter"/>
</dbReference>
<keyword evidence="13" id="KW-1185">Reference proteome</keyword>
<dbReference type="InterPro" id="IPR028375">
    <property type="entry name" value="KA1/Ssp2_C"/>
</dbReference>
<keyword evidence="3" id="KW-0723">Serine/threonine-protein kinase</keyword>
<evidence type="ECO:0000313" key="13">
    <source>
        <dbReference type="Proteomes" id="UP000694867"/>
    </source>
</evidence>
<evidence type="ECO:0000256" key="1">
    <source>
        <dbReference type="ARBA" id="ARBA00006234"/>
    </source>
</evidence>
<dbReference type="PROSITE" id="PS50011">
    <property type="entry name" value="PROTEIN_KINASE_DOM"/>
    <property type="match status" value="1"/>
</dbReference>
<dbReference type="PROSITE" id="PS50032">
    <property type="entry name" value="KA1"/>
    <property type="match status" value="1"/>
</dbReference>
<dbReference type="Proteomes" id="UP000694867">
    <property type="component" value="Unplaced"/>
</dbReference>
<evidence type="ECO:0000256" key="2">
    <source>
        <dbReference type="ARBA" id="ARBA00012513"/>
    </source>
</evidence>
<dbReference type="Gene3D" id="3.30.310.80">
    <property type="entry name" value="Kinase associated domain 1, KA1"/>
    <property type="match status" value="1"/>
</dbReference>
<evidence type="ECO:0000313" key="14">
    <source>
        <dbReference type="RefSeq" id="XP_003743648.2"/>
    </source>
</evidence>
<dbReference type="EC" id="2.7.11.1" evidence="2"/>
<evidence type="ECO:0000256" key="9">
    <source>
        <dbReference type="ARBA" id="ARBA00048679"/>
    </source>
</evidence>
<gene>
    <name evidence="14" type="primary">LOC100903462</name>
</gene>
<feature type="binding site" evidence="10">
    <location>
        <position position="54"/>
    </location>
    <ligand>
        <name>ATP</name>
        <dbReference type="ChEBI" id="CHEBI:30616"/>
    </ligand>
</feature>
<keyword evidence="4" id="KW-0808">Transferase</keyword>
<dbReference type="InterPro" id="IPR011009">
    <property type="entry name" value="Kinase-like_dom_sf"/>
</dbReference>
<evidence type="ECO:0000256" key="8">
    <source>
        <dbReference type="ARBA" id="ARBA00047899"/>
    </source>
</evidence>
<dbReference type="InterPro" id="IPR000719">
    <property type="entry name" value="Prot_kinase_dom"/>
</dbReference>
<evidence type="ECO:0000256" key="5">
    <source>
        <dbReference type="ARBA" id="ARBA00022741"/>
    </source>
</evidence>
<dbReference type="GO" id="GO:0005524">
    <property type="term" value="F:ATP binding"/>
    <property type="evidence" value="ECO:0007669"/>
    <property type="project" value="UniProtKB-UniRule"/>
</dbReference>
<dbReference type="GeneID" id="100903462"/>
<organism evidence="13 14">
    <name type="scientific">Galendromus occidentalis</name>
    <name type="common">western predatory mite</name>
    <dbReference type="NCBI Taxonomy" id="34638"/>
    <lineage>
        <taxon>Eukaryota</taxon>
        <taxon>Metazoa</taxon>
        <taxon>Ecdysozoa</taxon>
        <taxon>Arthropoda</taxon>
        <taxon>Chelicerata</taxon>
        <taxon>Arachnida</taxon>
        <taxon>Acari</taxon>
        <taxon>Parasitiformes</taxon>
        <taxon>Mesostigmata</taxon>
        <taxon>Gamasina</taxon>
        <taxon>Phytoseioidea</taxon>
        <taxon>Phytoseiidae</taxon>
        <taxon>Typhlodrominae</taxon>
        <taxon>Galendromus</taxon>
    </lineage>
</organism>
<comment type="catalytic activity">
    <reaction evidence="9">
        <text>L-seryl-[protein] + ATP = O-phospho-L-seryl-[protein] + ADP + H(+)</text>
        <dbReference type="Rhea" id="RHEA:17989"/>
        <dbReference type="Rhea" id="RHEA-COMP:9863"/>
        <dbReference type="Rhea" id="RHEA-COMP:11604"/>
        <dbReference type="ChEBI" id="CHEBI:15378"/>
        <dbReference type="ChEBI" id="CHEBI:29999"/>
        <dbReference type="ChEBI" id="CHEBI:30616"/>
        <dbReference type="ChEBI" id="CHEBI:83421"/>
        <dbReference type="ChEBI" id="CHEBI:456216"/>
        <dbReference type="EC" id="2.7.11.1"/>
    </reaction>
</comment>
<dbReference type="SMART" id="SM00220">
    <property type="entry name" value="S_TKc"/>
    <property type="match status" value="1"/>
</dbReference>
<dbReference type="SUPFAM" id="SSF103243">
    <property type="entry name" value="KA1-like"/>
    <property type="match status" value="1"/>
</dbReference>
<dbReference type="InterPro" id="IPR017441">
    <property type="entry name" value="Protein_kinase_ATP_BS"/>
</dbReference>
<dbReference type="GO" id="GO:0004674">
    <property type="term" value="F:protein serine/threonine kinase activity"/>
    <property type="evidence" value="ECO:0007669"/>
    <property type="project" value="UniProtKB-KW"/>
</dbReference>
<reference evidence="14" key="1">
    <citation type="submission" date="2025-08" db="UniProtKB">
        <authorList>
            <consortium name="RefSeq"/>
        </authorList>
    </citation>
    <scope>IDENTIFICATION</scope>
</reference>
<evidence type="ECO:0000256" key="7">
    <source>
        <dbReference type="ARBA" id="ARBA00022840"/>
    </source>
</evidence>
<sequence>MGESTKDSVNRQTWQFVKKILEKDYVVKQTLGSGGFGKVKQGIHLITKHNVAIKIMDKEKLGVDLPRVQQEINALKSLHHPNICKLYQVVETFGHICLVLEYCEGGELFDYIVDRGRVPEKDAKRLFREMVCAVSYIHSKGFAHRDLKPENMLLDGGNKIKLIDFGLCANWKPSSLAQNLKTCCGSPCYAAPELLSGHTYTGTAADVWSLGVILFAVLCGYLPFEGDNVRAITNKINKGLGDLPDHLSEQSKDLIKKMLTVEPNKRITMQDVTVHSWVTDGKRLSAATSAAMYDRQDFEAGMQSADPMVINEMSKYYHKPPTELNDSIEKWSFDSQTGVYLTMLDRKKKGLMYRIVKEEERISKPVIRKTLFEDDDEDALPAKKARRSKTLEEGLDDVDLMVINSPPQVRQEAMQARSPFRVPEAATPRRAAEAPVGDFVYMTPQRTPMKSTLASGGGTPWSSTKKLFGKVRRALMTPGRNAGQEPRYVKHTQNVAKVPYVVDYGELLHKLETKLQDLNYKTEIKGFVIRGLKLSDRENVRPGDKKLAKSTLELEICRSLEWNCLVIKRKRLNGSSIDYAKVCEKILEVCGRQVTTV</sequence>
<protein>
    <recommendedName>
        <fullName evidence="2">non-specific serine/threonine protein kinase</fullName>
        <ecNumber evidence="2">2.7.11.1</ecNumber>
    </recommendedName>
</protein>
<feature type="domain" description="Protein kinase" evidence="11">
    <location>
        <begin position="25"/>
        <end position="278"/>
    </location>
</feature>
<dbReference type="InterPro" id="IPR001772">
    <property type="entry name" value="KA1_dom"/>
</dbReference>
<dbReference type="SUPFAM" id="SSF56112">
    <property type="entry name" value="Protein kinase-like (PK-like)"/>
    <property type="match status" value="1"/>
</dbReference>
<evidence type="ECO:0000256" key="3">
    <source>
        <dbReference type="ARBA" id="ARBA00022527"/>
    </source>
</evidence>